<dbReference type="Pfam" id="PF08241">
    <property type="entry name" value="Methyltransf_11"/>
    <property type="match status" value="1"/>
</dbReference>
<dbReference type="Proteomes" id="UP000219612">
    <property type="component" value="Unassembled WGS sequence"/>
</dbReference>
<dbReference type="GO" id="GO:0032259">
    <property type="term" value="P:methylation"/>
    <property type="evidence" value="ECO:0007669"/>
    <property type="project" value="UniProtKB-KW"/>
</dbReference>
<dbReference type="PANTHER" id="PTHR43591">
    <property type="entry name" value="METHYLTRANSFERASE"/>
    <property type="match status" value="1"/>
</dbReference>
<dbReference type="InterPro" id="IPR029063">
    <property type="entry name" value="SAM-dependent_MTases_sf"/>
</dbReference>
<reference evidence="3 4" key="1">
    <citation type="submission" date="2017-09" db="EMBL/GenBank/DDBJ databases">
        <authorList>
            <person name="Ehlers B."/>
            <person name="Leendertz F.H."/>
        </authorList>
    </citation>
    <scope>NUCLEOTIDE SEQUENCE [LARGE SCALE GENOMIC DNA]</scope>
    <source>
        <strain evidence="3 4">CGMCC 4.6857</strain>
    </source>
</reference>
<keyword evidence="4" id="KW-1185">Reference proteome</keyword>
<evidence type="ECO:0000259" key="2">
    <source>
        <dbReference type="Pfam" id="PF08241"/>
    </source>
</evidence>
<dbReference type="CDD" id="cd02440">
    <property type="entry name" value="AdoMet_MTases"/>
    <property type="match status" value="1"/>
</dbReference>
<evidence type="ECO:0000313" key="3">
    <source>
        <dbReference type="EMBL" id="SNY44339.1"/>
    </source>
</evidence>
<gene>
    <name evidence="3" type="ORF">SAMN05421748_10760</name>
</gene>
<proteinExistence type="predicted"/>
<dbReference type="InterPro" id="IPR013216">
    <property type="entry name" value="Methyltransf_11"/>
</dbReference>
<organism evidence="3 4">
    <name type="scientific">Paractinoplanes atraurantiacus</name>
    <dbReference type="NCBI Taxonomy" id="1036182"/>
    <lineage>
        <taxon>Bacteria</taxon>
        <taxon>Bacillati</taxon>
        <taxon>Actinomycetota</taxon>
        <taxon>Actinomycetes</taxon>
        <taxon>Micromonosporales</taxon>
        <taxon>Micromonosporaceae</taxon>
        <taxon>Paractinoplanes</taxon>
    </lineage>
</organism>
<dbReference type="SUPFAM" id="SSF53335">
    <property type="entry name" value="S-adenosyl-L-methionine-dependent methyltransferases"/>
    <property type="match status" value="1"/>
</dbReference>
<accession>A0A285I8N3</accession>
<dbReference type="Gene3D" id="3.40.50.150">
    <property type="entry name" value="Vaccinia Virus protein VP39"/>
    <property type="match status" value="1"/>
</dbReference>
<feature type="domain" description="Methyltransferase type 11" evidence="2">
    <location>
        <begin position="65"/>
        <end position="155"/>
    </location>
</feature>
<sequence length="287" mass="30650">MDGDDGARTRKGTTMATTTTDFDQYERTQWAGRAEAFQGSFAALCAHPAGPLLDAAGAESGLRVLDAGTGTGTVAALAWARGAHVVAVDAEPSMLELTRRRVPAAETHEAILPHLPFPAASFDAAVANFVVNHVGDPAAAVRELRRVVRPGGRVAVTIWPYPTPPAQQLWATIFDAAGVERPTDLPRLTPDKDFPRTPEGLSALLRQAGLADVTCETLAWKHRTDPESWWSGPANGLSSPGLVMQRQDSGTLDRIRQEYDRHTAAYREEDGRLALPTSALLAAGTAT</sequence>
<name>A0A285I8N3_9ACTN</name>
<dbReference type="GO" id="GO:0008757">
    <property type="term" value="F:S-adenosylmethionine-dependent methyltransferase activity"/>
    <property type="evidence" value="ECO:0007669"/>
    <property type="project" value="InterPro"/>
</dbReference>
<dbReference type="PANTHER" id="PTHR43591:SF24">
    <property type="entry name" value="2-METHOXY-6-POLYPRENYL-1,4-BENZOQUINOL METHYLASE, MITOCHONDRIAL"/>
    <property type="match status" value="1"/>
</dbReference>
<evidence type="ECO:0000256" key="1">
    <source>
        <dbReference type="SAM" id="MobiDB-lite"/>
    </source>
</evidence>
<dbReference type="AlphaFoldDB" id="A0A285I8N3"/>
<dbReference type="EMBL" id="OBDY01000007">
    <property type="protein sequence ID" value="SNY44339.1"/>
    <property type="molecule type" value="Genomic_DNA"/>
</dbReference>
<evidence type="ECO:0000313" key="4">
    <source>
        <dbReference type="Proteomes" id="UP000219612"/>
    </source>
</evidence>
<keyword evidence="3" id="KW-0808">Transferase</keyword>
<feature type="region of interest" description="Disordered" evidence="1">
    <location>
        <begin position="1"/>
        <end position="20"/>
    </location>
</feature>
<keyword evidence="3" id="KW-0830">Ubiquinone</keyword>
<keyword evidence="3" id="KW-0489">Methyltransferase</keyword>
<protein>
    <submittedName>
        <fullName evidence="3">Ubiquinone/menaquinone biosynthesis C-methylase UbiE</fullName>
    </submittedName>
</protein>